<dbReference type="Pfam" id="PF01569">
    <property type="entry name" value="PAP2"/>
    <property type="match status" value="1"/>
</dbReference>
<dbReference type="AlphaFoldDB" id="A4JK30"/>
<organism evidence="9 10">
    <name type="scientific">Burkholderia vietnamiensis (strain G4 / LMG 22486)</name>
    <name type="common">Burkholderia cepacia (strain R1808)</name>
    <dbReference type="NCBI Taxonomy" id="269482"/>
    <lineage>
        <taxon>Bacteria</taxon>
        <taxon>Pseudomonadati</taxon>
        <taxon>Pseudomonadota</taxon>
        <taxon>Betaproteobacteria</taxon>
        <taxon>Burkholderiales</taxon>
        <taxon>Burkholderiaceae</taxon>
        <taxon>Burkholderia</taxon>
        <taxon>Burkholderia cepacia complex</taxon>
    </lineage>
</organism>
<dbReference type="PANTHER" id="PTHR14969:SF62">
    <property type="entry name" value="DECAPRENYLPHOSPHORYL-5-PHOSPHORIBOSE PHOSPHATASE RV3807C-RELATED"/>
    <property type="match status" value="1"/>
</dbReference>
<accession>A4JK30</accession>
<dbReference type="HOGENOM" id="CLU_102474_0_0_4"/>
<dbReference type="GO" id="GO:0016787">
    <property type="term" value="F:hydrolase activity"/>
    <property type="evidence" value="ECO:0007669"/>
    <property type="project" value="UniProtKB-KW"/>
</dbReference>
<evidence type="ECO:0000313" key="10">
    <source>
        <dbReference type="Proteomes" id="UP000002287"/>
    </source>
</evidence>
<keyword evidence="6 7" id="KW-0472">Membrane</keyword>
<evidence type="ECO:0000256" key="1">
    <source>
        <dbReference type="ARBA" id="ARBA00004651"/>
    </source>
</evidence>
<gene>
    <name evidence="9" type="ordered locus">Bcep1808_3648</name>
</gene>
<dbReference type="SUPFAM" id="SSF48317">
    <property type="entry name" value="Acid phosphatase/Vanadium-dependent haloperoxidase"/>
    <property type="match status" value="1"/>
</dbReference>
<protein>
    <submittedName>
        <fullName evidence="9">Phosphoesterase, PA-phosphatase related protein</fullName>
    </submittedName>
</protein>
<feature type="transmembrane region" description="Helical" evidence="7">
    <location>
        <begin position="167"/>
        <end position="187"/>
    </location>
</feature>
<dbReference type="Gene3D" id="1.20.144.10">
    <property type="entry name" value="Phosphatidic acid phosphatase type 2/haloperoxidase"/>
    <property type="match status" value="1"/>
</dbReference>
<proteinExistence type="predicted"/>
<dbReference type="eggNOG" id="COG0671">
    <property type="taxonomic scope" value="Bacteria"/>
</dbReference>
<feature type="transmembrane region" description="Helical" evidence="7">
    <location>
        <begin position="131"/>
        <end position="160"/>
    </location>
</feature>
<dbReference type="GO" id="GO:0005886">
    <property type="term" value="C:plasma membrane"/>
    <property type="evidence" value="ECO:0007669"/>
    <property type="project" value="UniProtKB-SubCell"/>
</dbReference>
<feature type="transmembrane region" description="Helical" evidence="7">
    <location>
        <begin position="37"/>
        <end position="58"/>
    </location>
</feature>
<dbReference type="InterPro" id="IPR000326">
    <property type="entry name" value="PAP2/HPO"/>
</dbReference>
<feature type="transmembrane region" description="Helical" evidence="7">
    <location>
        <begin position="207"/>
        <end position="224"/>
    </location>
</feature>
<evidence type="ECO:0000313" key="9">
    <source>
        <dbReference type="EMBL" id="ABO56633.1"/>
    </source>
</evidence>
<dbReference type="InterPro" id="IPR036938">
    <property type="entry name" value="PAP2/HPO_sf"/>
</dbReference>
<keyword evidence="3 7" id="KW-0812">Transmembrane</keyword>
<reference evidence="10" key="1">
    <citation type="submission" date="2007-03" db="EMBL/GenBank/DDBJ databases">
        <title>Complete sequence of chromosome 2 of Burkholderia vietnamiensis G4.</title>
        <authorList>
            <consortium name="US DOE Joint Genome Institute"/>
            <person name="Copeland A."/>
            <person name="Lucas S."/>
            <person name="Lapidus A."/>
            <person name="Barry K."/>
            <person name="Detter J.C."/>
            <person name="Glavina del Rio T."/>
            <person name="Hammon N."/>
            <person name="Israni S."/>
            <person name="Dalin E."/>
            <person name="Tice H."/>
            <person name="Pitluck S."/>
            <person name="Chain P."/>
            <person name="Malfatti S."/>
            <person name="Shin M."/>
            <person name="Vergez L."/>
            <person name="Schmutz J."/>
            <person name="Larimer F."/>
            <person name="Land M."/>
            <person name="Hauser L."/>
            <person name="Kyrpides N."/>
            <person name="Tiedje J."/>
            <person name="Richardson P."/>
        </authorList>
    </citation>
    <scope>NUCLEOTIDE SEQUENCE [LARGE SCALE GENOMIC DNA]</scope>
    <source>
        <strain evidence="10">G4 / LMG 22486</strain>
    </source>
</reference>
<dbReference type="Proteomes" id="UP000002287">
    <property type="component" value="Chromosome 2"/>
</dbReference>
<dbReference type="PANTHER" id="PTHR14969">
    <property type="entry name" value="SPHINGOSINE-1-PHOSPHATE PHOSPHOHYDROLASE"/>
    <property type="match status" value="1"/>
</dbReference>
<evidence type="ECO:0000259" key="8">
    <source>
        <dbReference type="SMART" id="SM00014"/>
    </source>
</evidence>
<keyword evidence="2" id="KW-1003">Cell membrane</keyword>
<sequence length="241" mass="26845">MGCRAVGPHDMNDFDTTIQVFLTHITFGPLMNHAIRVIAGLYTFKGFVLIPVLCWLWFQPGPRRERQRELVVATVASGLVALAVGRLLAKTLPFRVRPIYNPELHLHFPSDTLRAATLQAWSSFPSDHAMLWMAIATGIFIIARRAGVFALLYAVVFICVPRAYLGYHYPTDLIAGAAIGIAIAWLLTRDAVRSRFAPHALAAIRRFPAPAYTLAFLLCFELITQFDELLTLAQSVTHTTL</sequence>
<feature type="domain" description="Phosphatidic acid phosphatase type 2/haloperoxidase" evidence="8">
    <location>
        <begin position="70"/>
        <end position="188"/>
    </location>
</feature>
<feature type="transmembrane region" description="Helical" evidence="7">
    <location>
        <begin position="70"/>
        <end position="89"/>
    </location>
</feature>
<name>A4JK30_BURVG</name>
<evidence type="ECO:0000256" key="3">
    <source>
        <dbReference type="ARBA" id="ARBA00022692"/>
    </source>
</evidence>
<evidence type="ECO:0000256" key="5">
    <source>
        <dbReference type="ARBA" id="ARBA00022989"/>
    </source>
</evidence>
<evidence type="ECO:0000256" key="6">
    <source>
        <dbReference type="ARBA" id="ARBA00023136"/>
    </source>
</evidence>
<dbReference type="SMART" id="SM00014">
    <property type="entry name" value="acidPPc"/>
    <property type="match status" value="1"/>
</dbReference>
<evidence type="ECO:0000256" key="7">
    <source>
        <dbReference type="SAM" id="Phobius"/>
    </source>
</evidence>
<dbReference type="EMBL" id="CP000615">
    <property type="protein sequence ID" value="ABO56633.1"/>
    <property type="molecule type" value="Genomic_DNA"/>
</dbReference>
<evidence type="ECO:0000256" key="2">
    <source>
        <dbReference type="ARBA" id="ARBA00022475"/>
    </source>
</evidence>
<comment type="subcellular location">
    <subcellularLocation>
        <location evidence="1">Cell membrane</location>
        <topology evidence="1">Multi-pass membrane protein</topology>
    </subcellularLocation>
</comment>
<keyword evidence="4" id="KW-0378">Hydrolase</keyword>
<dbReference type="KEGG" id="bvi:Bcep1808_3648"/>
<keyword evidence="5 7" id="KW-1133">Transmembrane helix</keyword>
<evidence type="ECO:0000256" key="4">
    <source>
        <dbReference type="ARBA" id="ARBA00022801"/>
    </source>
</evidence>